<dbReference type="InterPro" id="IPR040306">
    <property type="entry name" value="Os02g0753200-like"/>
</dbReference>
<name>A0A061R6Z8_9CHLO</name>
<feature type="region of interest" description="Disordered" evidence="1">
    <location>
        <begin position="1"/>
        <end position="83"/>
    </location>
</feature>
<feature type="compositionally biased region" description="Basic and acidic residues" evidence="1">
    <location>
        <begin position="176"/>
        <end position="187"/>
    </location>
</feature>
<dbReference type="PANTHER" id="PTHR35321">
    <property type="entry name" value="OS02G0753200 PROTEIN"/>
    <property type="match status" value="1"/>
</dbReference>
<evidence type="ECO:0000313" key="2">
    <source>
        <dbReference type="EMBL" id="JAC68672.1"/>
    </source>
</evidence>
<feature type="compositionally biased region" description="Basic and acidic residues" evidence="1">
    <location>
        <begin position="118"/>
        <end position="127"/>
    </location>
</feature>
<evidence type="ECO:0000256" key="1">
    <source>
        <dbReference type="SAM" id="MobiDB-lite"/>
    </source>
</evidence>
<accession>A0A061R6Z8</accession>
<dbReference type="EMBL" id="GBEZ01017687">
    <property type="protein sequence ID" value="JAC68672.1"/>
    <property type="molecule type" value="Transcribed_RNA"/>
</dbReference>
<gene>
    <name evidence="2" type="ORF">TSPGSL018_8177</name>
</gene>
<dbReference type="PANTHER" id="PTHR35321:SF1">
    <property type="entry name" value="OS02G0753200 PROTEIN"/>
    <property type="match status" value="1"/>
</dbReference>
<proteinExistence type="predicted"/>
<feature type="region of interest" description="Disordered" evidence="1">
    <location>
        <begin position="115"/>
        <end position="187"/>
    </location>
</feature>
<organism evidence="2">
    <name type="scientific">Tetraselmis sp. GSL018</name>
    <dbReference type="NCBI Taxonomy" id="582737"/>
    <lineage>
        <taxon>Eukaryota</taxon>
        <taxon>Viridiplantae</taxon>
        <taxon>Chlorophyta</taxon>
        <taxon>core chlorophytes</taxon>
        <taxon>Chlorodendrophyceae</taxon>
        <taxon>Chlorodendrales</taxon>
        <taxon>Chlorodendraceae</taxon>
        <taxon>Tetraselmis</taxon>
    </lineage>
</organism>
<sequence>MTGCSPPAVPQVDGPPSFLDPEATRPLAVNEAHTRRPAAVAAAELASTGGGADEPVPGPRSEFDVSSLAPRLSKKSGGQAERKVGVIQAKARMYSQEGQQGPQYSAAAIAMLGGNIDGHSEGEESTKRKQPSSAMGVDEFLSKSTGAQLPRKQQDRKEREKKKRQLGQSSIGSWKTEAEMVLRQQYD</sequence>
<dbReference type="AlphaFoldDB" id="A0A061R6Z8"/>
<reference evidence="2" key="1">
    <citation type="submission" date="2014-05" db="EMBL/GenBank/DDBJ databases">
        <title>The transcriptome of the halophilic microalga Tetraselmis sp. GSL018 isolated from the Great Salt Lake, Utah.</title>
        <authorList>
            <person name="Jinkerson R.E."/>
            <person name="D'Adamo S."/>
            <person name="Posewitz M.C."/>
        </authorList>
    </citation>
    <scope>NUCLEOTIDE SEQUENCE</scope>
    <source>
        <strain evidence="2">GSL018</strain>
    </source>
</reference>
<protein>
    <submittedName>
        <fullName evidence="2">Uncharacterized protein</fullName>
    </submittedName>
</protein>